<dbReference type="Proteomes" id="UP000293073">
    <property type="component" value="Plasmid unnamed1"/>
</dbReference>
<evidence type="ECO:0000313" key="3">
    <source>
        <dbReference type="Proteomes" id="UP000293073"/>
    </source>
</evidence>
<evidence type="ECO:0000313" key="2">
    <source>
        <dbReference type="EMBL" id="QAY21961.1"/>
    </source>
</evidence>
<gene>
    <name evidence="2" type="ORF">EO776_18595</name>
</gene>
<keyword evidence="1" id="KW-0812">Transmembrane</keyword>
<keyword evidence="1" id="KW-0472">Membrane</keyword>
<dbReference type="KEGG" id="hezz:EO776_18595"/>
<dbReference type="GeneID" id="301361856"/>
<feature type="transmembrane region" description="Helical" evidence="1">
    <location>
        <begin position="42"/>
        <end position="60"/>
    </location>
</feature>
<sequence length="66" mass="7517">MNEVRRFDLENPWLFVFTNVVVGIVVVSATQVILFNGELTSAVMQGGLYGLVVGITMFYLRKDDWF</sequence>
<keyword evidence="2" id="KW-0614">Plasmid</keyword>
<dbReference type="AlphaFoldDB" id="A0A481RL36"/>
<dbReference type="EMBL" id="CP034942">
    <property type="protein sequence ID" value="QAY21961.1"/>
    <property type="molecule type" value="Genomic_DNA"/>
</dbReference>
<proteinExistence type="predicted"/>
<evidence type="ECO:0000256" key="1">
    <source>
        <dbReference type="SAM" id="Phobius"/>
    </source>
</evidence>
<name>A0A481RL36_HALEZ</name>
<feature type="transmembrane region" description="Helical" evidence="1">
    <location>
        <begin position="12"/>
        <end position="36"/>
    </location>
</feature>
<geneLocation type="plasmid" evidence="2">
    <name>unnamed1</name>
</geneLocation>
<reference evidence="3" key="1">
    <citation type="submission" date="2019-01" db="EMBL/GenBank/DDBJ databases">
        <title>Complete genome of Halorubrum ezzemoulense strain FB21.</title>
        <authorList>
            <person name="Feng Y."/>
            <person name="Louyakis A.S."/>
            <person name="Papke R.T."/>
            <person name="Gogarten J.P."/>
        </authorList>
    </citation>
    <scope>NUCLEOTIDE SEQUENCE [LARGE SCALE GENOMIC DNA]</scope>
    <source>
        <strain evidence="3">Fb21</strain>
        <plasmid evidence="3">unnamed1</plasmid>
    </source>
</reference>
<keyword evidence="1" id="KW-1133">Transmembrane helix</keyword>
<protein>
    <submittedName>
        <fullName evidence="2">Uncharacterized protein</fullName>
    </submittedName>
</protein>
<accession>A0A481RL36</accession>
<dbReference type="RefSeq" id="WP_129452714.1">
    <property type="nucleotide sequence ID" value="NZ_CP034942.1"/>
</dbReference>
<organism evidence="2 3">
    <name type="scientific">Halorubrum ezzemoulense</name>
    <name type="common">Halorubrum chaoviator</name>
    <dbReference type="NCBI Taxonomy" id="337243"/>
    <lineage>
        <taxon>Archaea</taxon>
        <taxon>Methanobacteriati</taxon>
        <taxon>Methanobacteriota</taxon>
        <taxon>Stenosarchaea group</taxon>
        <taxon>Halobacteria</taxon>
        <taxon>Halobacteriales</taxon>
        <taxon>Haloferacaceae</taxon>
        <taxon>Halorubrum</taxon>
    </lineage>
</organism>